<name>A0ABP8DI80_9ACTN</name>
<gene>
    <name evidence="3" type="ORF">GCM10022255_069340</name>
</gene>
<dbReference type="PROSITE" id="PS51257">
    <property type="entry name" value="PROKAR_LIPOPROTEIN"/>
    <property type="match status" value="1"/>
</dbReference>
<sequence>MIRTRIATLLALLITGTAGCSSPTTHTGNPSTTSRPATGNPAQTTHTIAAVPASADPAATIAAVRFVALWARPNLDPPTWLAAVTPAATPRYAALLATVDPARVPAGSSATATAAGPSDAVVLTATPDSAVLVVSVRGGTVQVTVIRTGGRWLVDDVQPGAPA</sequence>
<evidence type="ECO:0000313" key="4">
    <source>
        <dbReference type="Proteomes" id="UP001500620"/>
    </source>
</evidence>
<evidence type="ECO:0000256" key="1">
    <source>
        <dbReference type="SAM" id="MobiDB-lite"/>
    </source>
</evidence>
<proteinExistence type="predicted"/>
<feature type="signal peptide" evidence="2">
    <location>
        <begin position="1"/>
        <end position="20"/>
    </location>
</feature>
<dbReference type="EMBL" id="BAABAT010000024">
    <property type="protein sequence ID" value="GAA4256451.1"/>
    <property type="molecule type" value="Genomic_DNA"/>
</dbReference>
<comment type="caution">
    <text evidence="3">The sequence shown here is derived from an EMBL/GenBank/DDBJ whole genome shotgun (WGS) entry which is preliminary data.</text>
</comment>
<evidence type="ECO:0000256" key="2">
    <source>
        <dbReference type="SAM" id="SignalP"/>
    </source>
</evidence>
<evidence type="ECO:0008006" key="5">
    <source>
        <dbReference type="Google" id="ProtNLM"/>
    </source>
</evidence>
<protein>
    <recommendedName>
        <fullName evidence="5">Lipoprotein</fullName>
    </recommendedName>
</protein>
<dbReference type="RefSeq" id="WP_345133434.1">
    <property type="nucleotide sequence ID" value="NZ_BAABAT010000024.1"/>
</dbReference>
<reference evidence="4" key="1">
    <citation type="journal article" date="2019" name="Int. J. Syst. Evol. Microbiol.">
        <title>The Global Catalogue of Microorganisms (GCM) 10K type strain sequencing project: providing services to taxonomists for standard genome sequencing and annotation.</title>
        <authorList>
            <consortium name="The Broad Institute Genomics Platform"/>
            <consortium name="The Broad Institute Genome Sequencing Center for Infectious Disease"/>
            <person name="Wu L."/>
            <person name="Ma J."/>
        </authorList>
    </citation>
    <scope>NUCLEOTIDE SEQUENCE [LARGE SCALE GENOMIC DNA]</scope>
    <source>
        <strain evidence="4">JCM 17441</strain>
    </source>
</reference>
<feature type="region of interest" description="Disordered" evidence="1">
    <location>
        <begin position="20"/>
        <end position="42"/>
    </location>
</feature>
<feature type="chain" id="PRO_5046378869" description="Lipoprotein" evidence="2">
    <location>
        <begin position="21"/>
        <end position="163"/>
    </location>
</feature>
<evidence type="ECO:0000313" key="3">
    <source>
        <dbReference type="EMBL" id="GAA4256451.1"/>
    </source>
</evidence>
<organism evidence="3 4">
    <name type="scientific">Dactylosporangium darangshiense</name>
    <dbReference type="NCBI Taxonomy" id="579108"/>
    <lineage>
        <taxon>Bacteria</taxon>
        <taxon>Bacillati</taxon>
        <taxon>Actinomycetota</taxon>
        <taxon>Actinomycetes</taxon>
        <taxon>Micromonosporales</taxon>
        <taxon>Micromonosporaceae</taxon>
        <taxon>Dactylosporangium</taxon>
    </lineage>
</organism>
<accession>A0ABP8DI80</accession>
<dbReference type="Proteomes" id="UP001500620">
    <property type="component" value="Unassembled WGS sequence"/>
</dbReference>
<keyword evidence="2" id="KW-0732">Signal</keyword>
<keyword evidence="4" id="KW-1185">Reference proteome</keyword>